<evidence type="ECO:0000313" key="2">
    <source>
        <dbReference type="Proteomes" id="UP000321816"/>
    </source>
</evidence>
<sequence>MACNIDHTTADTAKKLESQKTYLPKELYEGSEKLLAGNPDQETLNELFHLLKKYDLASESEKEERNNLLRRLV</sequence>
<dbReference type="KEGG" id="ahal:FTX54_001505"/>
<reference evidence="1 2" key="1">
    <citation type="submission" date="2024-01" db="EMBL/GenBank/DDBJ databases">
        <title>Complete Genome Sequence of Alkalicoccus halolimnae BZ-SZ-XJ29T, a Moderately Halophilic Bacterium Isolated from a Salt Lake.</title>
        <authorList>
            <person name="Zhao B."/>
        </authorList>
    </citation>
    <scope>NUCLEOTIDE SEQUENCE [LARGE SCALE GENOMIC DNA]</scope>
    <source>
        <strain evidence="1 2">BZ-SZ-XJ29</strain>
    </source>
</reference>
<dbReference type="RefSeq" id="WP_147804224.1">
    <property type="nucleotide sequence ID" value="NZ_CP144914.1"/>
</dbReference>
<accession>A0A5C7FJA9</accession>
<organism evidence="1 2">
    <name type="scientific">Alkalicoccus halolimnae</name>
    <dbReference type="NCBI Taxonomy" id="1667239"/>
    <lineage>
        <taxon>Bacteria</taxon>
        <taxon>Bacillati</taxon>
        <taxon>Bacillota</taxon>
        <taxon>Bacilli</taxon>
        <taxon>Bacillales</taxon>
        <taxon>Bacillaceae</taxon>
        <taxon>Alkalicoccus</taxon>
    </lineage>
</organism>
<keyword evidence="2" id="KW-1185">Reference proteome</keyword>
<dbReference type="EMBL" id="CP144914">
    <property type="protein sequence ID" value="WWD80270.1"/>
    <property type="molecule type" value="Genomic_DNA"/>
</dbReference>
<evidence type="ECO:0000313" key="1">
    <source>
        <dbReference type="EMBL" id="WWD80270.1"/>
    </source>
</evidence>
<dbReference type="AlphaFoldDB" id="A0A5C7FJA9"/>
<proteinExistence type="predicted"/>
<name>A0A5C7FJA9_9BACI</name>
<dbReference type="OrthoDB" id="2353604at2"/>
<protein>
    <submittedName>
        <fullName evidence="1">Uncharacterized protein</fullName>
    </submittedName>
</protein>
<dbReference type="Proteomes" id="UP000321816">
    <property type="component" value="Chromosome"/>
</dbReference>
<gene>
    <name evidence="1" type="ORF">FTX54_001505</name>
</gene>